<evidence type="ECO:0000313" key="1">
    <source>
        <dbReference type="EMBL" id="KAF1944463.1"/>
    </source>
</evidence>
<evidence type="ECO:0000313" key="2">
    <source>
        <dbReference type="Proteomes" id="UP000800038"/>
    </source>
</evidence>
<accession>A0A6A5SW40</accession>
<dbReference type="EMBL" id="ML976016">
    <property type="protein sequence ID" value="KAF1944463.1"/>
    <property type="molecule type" value="Genomic_DNA"/>
</dbReference>
<keyword evidence="2" id="KW-1185">Reference proteome</keyword>
<dbReference type="InterPro" id="IPR036770">
    <property type="entry name" value="Ankyrin_rpt-contain_sf"/>
</dbReference>
<protein>
    <recommendedName>
        <fullName evidence="3">Ankyrin</fullName>
    </recommendedName>
</protein>
<proteinExistence type="predicted"/>
<gene>
    <name evidence="1" type="ORF">EJ02DRAFT_452324</name>
</gene>
<dbReference type="SUPFAM" id="SSF48403">
    <property type="entry name" value="Ankyrin repeat"/>
    <property type="match status" value="1"/>
</dbReference>
<dbReference type="AlphaFoldDB" id="A0A6A5SW40"/>
<dbReference type="Proteomes" id="UP000800038">
    <property type="component" value="Unassembled WGS sequence"/>
</dbReference>
<sequence length="75" mass="8280">MRAEHAPRILQLLLNYSTYLDAAAGETRMSVLNWAAVHGMVPASGFLISRGLDMEKLRCLRDKTSFILAADKGTD</sequence>
<dbReference type="OrthoDB" id="3673852at2759"/>
<reference evidence="1" key="1">
    <citation type="journal article" date="2020" name="Stud. Mycol.">
        <title>101 Dothideomycetes genomes: a test case for predicting lifestyles and emergence of pathogens.</title>
        <authorList>
            <person name="Haridas S."/>
            <person name="Albert R."/>
            <person name="Binder M."/>
            <person name="Bloem J."/>
            <person name="Labutti K."/>
            <person name="Salamov A."/>
            <person name="Andreopoulos B."/>
            <person name="Baker S."/>
            <person name="Barry K."/>
            <person name="Bills G."/>
            <person name="Bluhm B."/>
            <person name="Cannon C."/>
            <person name="Castanera R."/>
            <person name="Culley D."/>
            <person name="Daum C."/>
            <person name="Ezra D."/>
            <person name="Gonzalez J."/>
            <person name="Henrissat B."/>
            <person name="Kuo A."/>
            <person name="Liang C."/>
            <person name="Lipzen A."/>
            <person name="Lutzoni F."/>
            <person name="Magnuson J."/>
            <person name="Mondo S."/>
            <person name="Nolan M."/>
            <person name="Ohm R."/>
            <person name="Pangilinan J."/>
            <person name="Park H.-J."/>
            <person name="Ramirez L."/>
            <person name="Alfaro M."/>
            <person name="Sun H."/>
            <person name="Tritt A."/>
            <person name="Yoshinaga Y."/>
            <person name="Zwiers L.-H."/>
            <person name="Turgeon B."/>
            <person name="Goodwin S."/>
            <person name="Spatafora J."/>
            <person name="Crous P."/>
            <person name="Grigoriev I."/>
        </authorList>
    </citation>
    <scope>NUCLEOTIDE SEQUENCE</scope>
    <source>
        <strain evidence="1">CBS 161.51</strain>
    </source>
</reference>
<organism evidence="1 2">
    <name type="scientific">Clathrospora elynae</name>
    <dbReference type="NCBI Taxonomy" id="706981"/>
    <lineage>
        <taxon>Eukaryota</taxon>
        <taxon>Fungi</taxon>
        <taxon>Dikarya</taxon>
        <taxon>Ascomycota</taxon>
        <taxon>Pezizomycotina</taxon>
        <taxon>Dothideomycetes</taxon>
        <taxon>Pleosporomycetidae</taxon>
        <taxon>Pleosporales</taxon>
        <taxon>Diademaceae</taxon>
        <taxon>Clathrospora</taxon>
    </lineage>
</organism>
<name>A0A6A5SW40_9PLEO</name>
<evidence type="ECO:0008006" key="3">
    <source>
        <dbReference type="Google" id="ProtNLM"/>
    </source>
</evidence>